<protein>
    <submittedName>
        <fullName evidence="2">Uncharacterized protein</fullName>
    </submittedName>
</protein>
<proteinExistence type="predicted"/>
<evidence type="ECO:0000313" key="2">
    <source>
        <dbReference type="EMBL" id="EFV00585.1"/>
    </source>
</evidence>
<sequence length="103" mass="11006">MGERALFLKERLWNGLLTLGYLAGFGLVAWRTAGVMALAFAALLAGLRDARRFENEAAVLVHLLMAAAIAAFIDRTAGFILFALGAAVAGVILRRLSRACRSS</sequence>
<dbReference type="AlphaFoldDB" id="E6MK66"/>
<evidence type="ECO:0000313" key="3">
    <source>
        <dbReference type="Proteomes" id="UP000004754"/>
    </source>
</evidence>
<comment type="caution">
    <text evidence="2">The sequence shown here is derived from an EMBL/GenBank/DDBJ whole genome shotgun (WGS) entry which is preliminary data.</text>
</comment>
<dbReference type="STRING" id="887929.HMP0721_2402"/>
<feature type="transmembrane region" description="Helical" evidence="1">
    <location>
        <begin position="20"/>
        <end position="45"/>
    </location>
</feature>
<reference evidence="2 3" key="1">
    <citation type="submission" date="2010-12" db="EMBL/GenBank/DDBJ databases">
        <authorList>
            <person name="Muzny D."/>
            <person name="Qin X."/>
            <person name="Deng J."/>
            <person name="Jiang H."/>
            <person name="Liu Y."/>
            <person name="Qu J."/>
            <person name="Song X.-Z."/>
            <person name="Zhang L."/>
            <person name="Thornton R."/>
            <person name="Coyle M."/>
            <person name="Francisco L."/>
            <person name="Jackson L."/>
            <person name="Javaid M."/>
            <person name="Korchina V."/>
            <person name="Kovar C."/>
            <person name="Mata R."/>
            <person name="Mathew T."/>
            <person name="Ngo R."/>
            <person name="Nguyen L."/>
            <person name="Nguyen N."/>
            <person name="Okwuonu G."/>
            <person name="Ongeri F."/>
            <person name="Pham C."/>
            <person name="Simmons D."/>
            <person name="Wilczek-Boney K."/>
            <person name="Hale W."/>
            <person name="Jakkamsetti A."/>
            <person name="Pham P."/>
            <person name="Ruth R."/>
            <person name="San Lucas F."/>
            <person name="Warren J."/>
            <person name="Zhang J."/>
            <person name="Zhao Z."/>
            <person name="Zhou C."/>
            <person name="Zhu D."/>
            <person name="Lee S."/>
            <person name="Bess C."/>
            <person name="Blankenburg K."/>
            <person name="Forbes L."/>
            <person name="Fu Q."/>
            <person name="Gubbala S."/>
            <person name="Hirani K."/>
            <person name="Jayaseelan J.C."/>
            <person name="Lara F."/>
            <person name="Munidasa M."/>
            <person name="Palculict T."/>
            <person name="Patil S."/>
            <person name="Pu L.-L."/>
            <person name="Saada N."/>
            <person name="Tang L."/>
            <person name="Weissenberger G."/>
            <person name="Zhu Y."/>
            <person name="Hemphill L."/>
            <person name="Shang Y."/>
            <person name="Youmans B."/>
            <person name="Ayvaz T."/>
            <person name="Ross M."/>
            <person name="Santibanez J."/>
            <person name="Aqrawi P."/>
            <person name="Gross S."/>
            <person name="Joshi V."/>
            <person name="Fowler G."/>
            <person name="Nazareth L."/>
            <person name="Reid J."/>
            <person name="Worley K."/>
            <person name="Petrosino J."/>
            <person name="Highlander S."/>
            <person name="Gibbs R."/>
        </authorList>
    </citation>
    <scope>NUCLEOTIDE SEQUENCE [LARGE SCALE GENOMIC DNA]</scope>
    <source>
        <strain evidence="2 3">ATCC 23263</strain>
    </source>
</reference>
<organism evidence="2 3">
    <name type="scientific">Pseudoramibacter alactolyticus ATCC 23263</name>
    <dbReference type="NCBI Taxonomy" id="887929"/>
    <lineage>
        <taxon>Bacteria</taxon>
        <taxon>Bacillati</taxon>
        <taxon>Bacillota</taxon>
        <taxon>Clostridia</taxon>
        <taxon>Eubacteriales</taxon>
        <taxon>Eubacteriaceae</taxon>
        <taxon>Pseudoramibacter</taxon>
    </lineage>
</organism>
<keyword evidence="1" id="KW-1133">Transmembrane helix</keyword>
<keyword evidence="1" id="KW-0472">Membrane</keyword>
<gene>
    <name evidence="2" type="ORF">HMP0721_2402</name>
</gene>
<dbReference type="Proteomes" id="UP000004754">
    <property type="component" value="Unassembled WGS sequence"/>
</dbReference>
<name>E6MK66_9FIRM</name>
<evidence type="ECO:0000256" key="1">
    <source>
        <dbReference type="SAM" id="Phobius"/>
    </source>
</evidence>
<dbReference type="HOGENOM" id="CLU_2261353_0_0_9"/>
<accession>E6MK66</accession>
<keyword evidence="1" id="KW-0812">Transmembrane</keyword>
<feature type="transmembrane region" description="Helical" evidence="1">
    <location>
        <begin position="79"/>
        <end position="97"/>
    </location>
</feature>
<keyword evidence="3" id="KW-1185">Reference proteome</keyword>
<dbReference type="EMBL" id="AEQN01000033">
    <property type="protein sequence ID" value="EFV00585.1"/>
    <property type="molecule type" value="Genomic_DNA"/>
</dbReference>